<dbReference type="Proteomes" id="UP000011777">
    <property type="component" value="Unassembled WGS sequence"/>
</dbReference>
<evidence type="ECO:0000256" key="8">
    <source>
        <dbReference type="ARBA" id="ARBA00023157"/>
    </source>
</evidence>
<keyword evidence="7" id="KW-0256">Endoplasmic reticulum</keyword>
<organism evidence="15 16">
    <name type="scientific">Candida maltosa (strain Xu316)</name>
    <name type="common">Yeast</name>
    <dbReference type="NCBI Taxonomy" id="1245528"/>
    <lineage>
        <taxon>Eukaryota</taxon>
        <taxon>Fungi</taxon>
        <taxon>Dikarya</taxon>
        <taxon>Ascomycota</taxon>
        <taxon>Saccharomycotina</taxon>
        <taxon>Pichiomycetes</taxon>
        <taxon>Debaryomycetaceae</taxon>
        <taxon>Candida/Lodderomyces clade</taxon>
        <taxon>Candida</taxon>
    </lineage>
</organism>
<evidence type="ECO:0000256" key="5">
    <source>
        <dbReference type="ARBA" id="ARBA00022729"/>
    </source>
</evidence>
<comment type="caution">
    <text evidence="15">The sequence shown here is derived from an EMBL/GenBank/DDBJ whole genome shotgun (WGS) entry which is preliminary data.</text>
</comment>
<feature type="chain" id="PRO_5004035608" description="protein disulfide-isomerase" evidence="13">
    <location>
        <begin position="24"/>
        <end position="571"/>
    </location>
</feature>
<name>M3JZ42_CANMX</name>
<feature type="disulfide bond" description="Redox-active" evidence="11">
    <location>
        <begin position="66"/>
        <end position="69"/>
    </location>
</feature>
<dbReference type="OrthoDB" id="427280at2759"/>
<dbReference type="GO" id="GO:0006457">
    <property type="term" value="P:protein folding"/>
    <property type="evidence" value="ECO:0007669"/>
    <property type="project" value="TreeGrafter"/>
</dbReference>
<accession>M3JZ42</accession>
<dbReference type="PANTHER" id="PTHR18929">
    <property type="entry name" value="PROTEIN DISULFIDE ISOMERASE"/>
    <property type="match status" value="1"/>
</dbReference>
<dbReference type="EMBL" id="AOGT01001441">
    <property type="protein sequence ID" value="EMG47694.1"/>
    <property type="molecule type" value="Genomic_DNA"/>
</dbReference>
<feature type="region of interest" description="Disordered" evidence="12">
    <location>
        <begin position="525"/>
        <end position="571"/>
    </location>
</feature>
<dbReference type="AlphaFoldDB" id="M3JZ42"/>
<feature type="domain" description="Thioredoxin" evidence="14">
    <location>
        <begin position="387"/>
        <end position="512"/>
    </location>
</feature>
<dbReference type="PANTHER" id="PTHR18929:SF132">
    <property type="entry name" value="PROTEIN DISULFIDE-ISOMERASE A3"/>
    <property type="match status" value="1"/>
</dbReference>
<dbReference type="GO" id="GO:0005788">
    <property type="term" value="C:endoplasmic reticulum lumen"/>
    <property type="evidence" value="ECO:0007669"/>
    <property type="project" value="UniProtKB-SubCell"/>
</dbReference>
<comment type="subcellular location">
    <subcellularLocation>
        <location evidence="2">Endoplasmic reticulum lumen</location>
    </subcellularLocation>
</comment>
<evidence type="ECO:0000256" key="12">
    <source>
        <dbReference type="SAM" id="MobiDB-lite"/>
    </source>
</evidence>
<dbReference type="STRING" id="1245528.M3JZ42"/>
<dbReference type="InterPro" id="IPR005792">
    <property type="entry name" value="Prot_disulphide_isomerase"/>
</dbReference>
<dbReference type="PROSITE" id="PS00194">
    <property type="entry name" value="THIOREDOXIN_1"/>
    <property type="match status" value="2"/>
</dbReference>
<dbReference type="CDD" id="cd02981">
    <property type="entry name" value="PDI_b_family"/>
    <property type="match status" value="1"/>
</dbReference>
<dbReference type="HOGENOM" id="CLU_025879_6_0_1"/>
<feature type="domain" description="Thioredoxin" evidence="14">
    <location>
        <begin position="11"/>
        <end position="148"/>
    </location>
</feature>
<evidence type="ECO:0000256" key="3">
    <source>
        <dbReference type="ARBA" id="ARBA00006347"/>
    </source>
</evidence>
<evidence type="ECO:0000256" key="10">
    <source>
        <dbReference type="ARBA" id="ARBA00023284"/>
    </source>
</evidence>
<keyword evidence="10 11" id="KW-0676">Redox-active center</keyword>
<dbReference type="InterPro" id="IPR036249">
    <property type="entry name" value="Thioredoxin-like_sf"/>
</dbReference>
<dbReference type="PROSITE" id="PS51352">
    <property type="entry name" value="THIOREDOXIN_2"/>
    <property type="match status" value="2"/>
</dbReference>
<dbReference type="CDD" id="cd02961">
    <property type="entry name" value="PDI_a_family"/>
    <property type="match status" value="1"/>
</dbReference>
<dbReference type="InterPro" id="IPR013766">
    <property type="entry name" value="Thioredoxin_domain"/>
</dbReference>
<dbReference type="Gene3D" id="3.40.30.10">
    <property type="entry name" value="Glutaredoxin"/>
    <property type="match status" value="4"/>
</dbReference>
<dbReference type="SUPFAM" id="SSF52833">
    <property type="entry name" value="Thioredoxin-like"/>
    <property type="match status" value="4"/>
</dbReference>
<evidence type="ECO:0000259" key="14">
    <source>
        <dbReference type="PROSITE" id="PS51352"/>
    </source>
</evidence>
<feature type="signal peptide" evidence="13">
    <location>
        <begin position="1"/>
        <end position="23"/>
    </location>
</feature>
<dbReference type="PRINTS" id="PR00421">
    <property type="entry name" value="THIOREDOXIN"/>
</dbReference>
<evidence type="ECO:0000256" key="1">
    <source>
        <dbReference type="ARBA" id="ARBA00001182"/>
    </source>
</evidence>
<evidence type="ECO:0000313" key="16">
    <source>
        <dbReference type="Proteomes" id="UP000011777"/>
    </source>
</evidence>
<feature type="disulfide bond" description="Redox-active" evidence="11">
    <location>
        <begin position="423"/>
        <end position="426"/>
    </location>
</feature>
<evidence type="ECO:0000256" key="11">
    <source>
        <dbReference type="PIRSR" id="PIRSR605792-51"/>
    </source>
</evidence>
<proteinExistence type="inferred from homology"/>
<dbReference type="Pfam" id="PF00085">
    <property type="entry name" value="Thioredoxin"/>
    <property type="match status" value="2"/>
</dbReference>
<sequence>MKFWKYSTNVLATLLAVVSLTQAGGPTDGDAVADPNSAVVKLTSENFASFIEENPLVLTEFFAPWCGYCKMLGPEFSKAADSLNESYPKIKLAQIDCTEDEALCMEHGIKGYPTLKIIRDGDNKAAEDYQGPREAEGIVEFMIKQSLPAVITHESFADLNSFIDEQSKPFVLQINPTAEGNATFIKVANQKRKDYNFVSVEDKKIIKELGKKFKNSDITGKKPSYLIVQPDQFDDVAKFDAKKTLDVESLTEFIQVEAVPYFGEINQNTYMTYMTSPLPIAYYFYKTPEQRDAIAEDLTKLGKKYRGKLNIVGLDASLYGRHAEVINMDPEIVPLFSIHHIADNKKYGVNQTEYPEGPSFDVIEKFVEDYFEDKLKPIIKSEPLPTEEEKSANPVVKLVAHNYDEILKQLDKDVFVKYYAPWCGHCKKLAPIWEELAEVFGSNKEDANVVVADIDHTNNDVDVPYNIEGYPTLLMYPANGKIDKKTGLREPIVFSGARDLDSLIAFIKDKGALGVDGVELKAKLQEAKEAQEDEEDEAEAEAAKEAEEKKEEKESADEEEEEGEEVEHDEL</sequence>
<dbReference type="FunFam" id="3.40.30.10:FF:000017">
    <property type="entry name" value="Protein disulfide-isomerase A4"/>
    <property type="match status" value="1"/>
</dbReference>
<gene>
    <name evidence="15" type="ORF">G210_1893</name>
</gene>
<feature type="compositionally biased region" description="Acidic residues" evidence="12">
    <location>
        <begin position="554"/>
        <end position="571"/>
    </location>
</feature>
<dbReference type="NCBIfam" id="TIGR01130">
    <property type="entry name" value="ER_PDI_fam"/>
    <property type="match status" value="1"/>
</dbReference>
<dbReference type="CDD" id="cd02995">
    <property type="entry name" value="PDI_a_PDI_a'_C"/>
    <property type="match status" value="1"/>
</dbReference>
<dbReference type="GO" id="GO:0003756">
    <property type="term" value="F:protein disulfide isomerase activity"/>
    <property type="evidence" value="ECO:0007669"/>
    <property type="project" value="UniProtKB-EC"/>
</dbReference>
<dbReference type="EC" id="5.3.4.1" evidence="4"/>
<keyword evidence="6" id="KW-0677">Repeat</keyword>
<comment type="catalytic activity">
    <reaction evidence="1">
        <text>Catalyzes the rearrangement of -S-S- bonds in proteins.</text>
        <dbReference type="EC" id="5.3.4.1"/>
    </reaction>
</comment>
<evidence type="ECO:0000256" key="7">
    <source>
        <dbReference type="ARBA" id="ARBA00022824"/>
    </source>
</evidence>
<keyword evidence="5 13" id="KW-0732">Signal</keyword>
<dbReference type="Pfam" id="PF13848">
    <property type="entry name" value="Thioredoxin_6"/>
    <property type="match status" value="1"/>
</dbReference>
<keyword evidence="8 11" id="KW-1015">Disulfide bond</keyword>
<dbReference type="eggNOG" id="KOG0190">
    <property type="taxonomic scope" value="Eukaryota"/>
</dbReference>
<dbReference type="InterPro" id="IPR017937">
    <property type="entry name" value="Thioredoxin_CS"/>
</dbReference>
<protein>
    <recommendedName>
        <fullName evidence="4">protein disulfide-isomerase</fullName>
        <ecNumber evidence="4">5.3.4.1</ecNumber>
    </recommendedName>
</protein>
<evidence type="ECO:0000256" key="2">
    <source>
        <dbReference type="ARBA" id="ARBA00004319"/>
    </source>
</evidence>
<evidence type="ECO:0000256" key="4">
    <source>
        <dbReference type="ARBA" id="ARBA00012723"/>
    </source>
</evidence>
<comment type="similarity">
    <text evidence="3">Belongs to the protein disulfide isomerase family.</text>
</comment>
<feature type="compositionally biased region" description="Acidic residues" evidence="12">
    <location>
        <begin position="531"/>
        <end position="540"/>
    </location>
</feature>
<keyword evidence="9" id="KW-0413">Isomerase</keyword>
<reference evidence="15 16" key="1">
    <citation type="submission" date="2013-02" db="EMBL/GenBank/DDBJ databases">
        <title>Genome sequence of Candida maltosa Xu316, a potential industrial strain for xylitol and ethanol production.</title>
        <authorList>
            <person name="Yu J."/>
            <person name="Wang Q."/>
            <person name="Geng X."/>
            <person name="Bao W."/>
            <person name="He P."/>
            <person name="Cai J."/>
        </authorList>
    </citation>
    <scope>NUCLEOTIDE SEQUENCE [LARGE SCALE GENOMIC DNA]</scope>
    <source>
        <strain evidence="16">Xu316</strain>
    </source>
</reference>
<dbReference type="GO" id="GO:0034976">
    <property type="term" value="P:response to endoplasmic reticulum stress"/>
    <property type="evidence" value="ECO:0007669"/>
    <property type="project" value="TreeGrafter"/>
</dbReference>
<dbReference type="CDD" id="cd02982">
    <property type="entry name" value="PDI_b'_family"/>
    <property type="match status" value="1"/>
</dbReference>
<evidence type="ECO:0000313" key="15">
    <source>
        <dbReference type="EMBL" id="EMG47694.1"/>
    </source>
</evidence>
<evidence type="ECO:0000256" key="13">
    <source>
        <dbReference type="SAM" id="SignalP"/>
    </source>
</evidence>
<evidence type="ECO:0000256" key="6">
    <source>
        <dbReference type="ARBA" id="ARBA00022737"/>
    </source>
</evidence>
<evidence type="ECO:0000256" key="9">
    <source>
        <dbReference type="ARBA" id="ARBA00023235"/>
    </source>
</evidence>
<dbReference type="FunFam" id="3.40.30.10:FF:000139">
    <property type="entry name" value="Protein disulfide-isomerase"/>
    <property type="match status" value="1"/>
</dbReference>
<keyword evidence="16" id="KW-1185">Reference proteome</keyword>
<feature type="compositionally biased region" description="Basic and acidic residues" evidence="12">
    <location>
        <begin position="541"/>
        <end position="553"/>
    </location>
</feature>
<dbReference type="OMA" id="FFGMKKD"/>